<evidence type="ECO:0000313" key="2">
    <source>
        <dbReference type="EMBL" id="GFH07553.1"/>
    </source>
</evidence>
<dbReference type="EMBL" id="BLLF01000102">
    <property type="protein sequence ID" value="GFH07553.1"/>
    <property type="molecule type" value="Genomic_DNA"/>
</dbReference>
<accession>A0A699YBV5</accession>
<sequence>MLRLCEVTTPLPIRNRTASAVLAGCCWLCSPHCEFNWPAHIAGSLDPTGDVRKECEMGSLGSSVLLCDGVADLGPGSALSLSMLGFDSEKLHHLQTQALSPSGEQFLKAQDHLSASMSDLVAELQEDGTGTSLGHMPGGFFTLAHKLEHLSASLQAAEGHGGALRQCANPTLGGDGWMPSPPEATQPAIPGAVAPPTSKAGHWHSLDSQTITELH</sequence>
<evidence type="ECO:0000256" key="1">
    <source>
        <dbReference type="SAM" id="MobiDB-lite"/>
    </source>
</evidence>
<organism evidence="2 3">
    <name type="scientific">Haematococcus lacustris</name>
    <name type="common">Green alga</name>
    <name type="synonym">Haematococcus pluvialis</name>
    <dbReference type="NCBI Taxonomy" id="44745"/>
    <lineage>
        <taxon>Eukaryota</taxon>
        <taxon>Viridiplantae</taxon>
        <taxon>Chlorophyta</taxon>
        <taxon>core chlorophytes</taxon>
        <taxon>Chlorophyceae</taxon>
        <taxon>CS clade</taxon>
        <taxon>Chlamydomonadales</taxon>
        <taxon>Haematococcaceae</taxon>
        <taxon>Haematococcus</taxon>
    </lineage>
</organism>
<proteinExistence type="predicted"/>
<keyword evidence="3" id="KW-1185">Reference proteome</keyword>
<feature type="compositionally biased region" description="Polar residues" evidence="1">
    <location>
        <begin position="206"/>
        <end position="215"/>
    </location>
</feature>
<gene>
    <name evidence="2" type="ORF">HaLaN_02371</name>
</gene>
<name>A0A699YBV5_HAELA</name>
<reference evidence="2 3" key="1">
    <citation type="submission" date="2020-02" db="EMBL/GenBank/DDBJ databases">
        <title>Draft genome sequence of Haematococcus lacustris strain NIES-144.</title>
        <authorList>
            <person name="Morimoto D."/>
            <person name="Nakagawa S."/>
            <person name="Yoshida T."/>
            <person name="Sawayama S."/>
        </authorList>
    </citation>
    <scope>NUCLEOTIDE SEQUENCE [LARGE SCALE GENOMIC DNA]</scope>
    <source>
        <strain evidence="2 3">NIES-144</strain>
    </source>
</reference>
<comment type="caution">
    <text evidence="2">The sequence shown here is derived from an EMBL/GenBank/DDBJ whole genome shotgun (WGS) entry which is preliminary data.</text>
</comment>
<feature type="region of interest" description="Disordered" evidence="1">
    <location>
        <begin position="170"/>
        <end position="215"/>
    </location>
</feature>
<dbReference type="AlphaFoldDB" id="A0A699YBV5"/>
<dbReference type="Proteomes" id="UP000485058">
    <property type="component" value="Unassembled WGS sequence"/>
</dbReference>
<protein>
    <submittedName>
        <fullName evidence="2">Uncharacterized protein</fullName>
    </submittedName>
</protein>
<evidence type="ECO:0000313" key="3">
    <source>
        <dbReference type="Proteomes" id="UP000485058"/>
    </source>
</evidence>